<dbReference type="EMBL" id="JSZA02000049">
    <property type="protein sequence ID" value="TGO03006.1"/>
    <property type="molecule type" value="Genomic_DNA"/>
</dbReference>
<name>A0A4E0RID0_9GAMM</name>
<evidence type="ECO:0000256" key="6">
    <source>
        <dbReference type="ARBA" id="ARBA00015850"/>
    </source>
</evidence>
<evidence type="ECO:0000256" key="5">
    <source>
        <dbReference type="ARBA" id="ARBA00013200"/>
    </source>
</evidence>
<protein>
    <recommendedName>
        <fullName evidence="6 19">Adenosylcobinamide-GDP ribazoletransferase</fullName>
        <ecNumber evidence="5 19">2.7.8.26</ecNumber>
    </recommendedName>
    <alternativeName>
        <fullName evidence="16 19">Cobalamin synthase</fullName>
    </alternativeName>
    <alternativeName>
        <fullName evidence="15 19">Cobalamin-5'-phosphate synthase</fullName>
    </alternativeName>
</protein>
<dbReference type="GO" id="GO:0005886">
    <property type="term" value="C:plasma membrane"/>
    <property type="evidence" value="ECO:0007669"/>
    <property type="project" value="UniProtKB-SubCell"/>
</dbReference>
<gene>
    <name evidence="19" type="primary">cobS</name>
    <name evidence="20" type="ORF">PN36_14300</name>
</gene>
<dbReference type="EC" id="2.7.8.26" evidence="5 19"/>
<evidence type="ECO:0000313" key="21">
    <source>
        <dbReference type="Proteomes" id="UP000030428"/>
    </source>
</evidence>
<comment type="catalytic activity">
    <reaction evidence="18 19">
        <text>alpha-ribazole 5'-phosphate + adenosylcob(III)inamide-GDP = adenosylcob(III)alamin 5'-phosphate + GMP + H(+)</text>
        <dbReference type="Rhea" id="RHEA:23560"/>
        <dbReference type="ChEBI" id="CHEBI:15378"/>
        <dbReference type="ChEBI" id="CHEBI:57918"/>
        <dbReference type="ChEBI" id="CHEBI:58115"/>
        <dbReference type="ChEBI" id="CHEBI:60487"/>
        <dbReference type="ChEBI" id="CHEBI:60493"/>
        <dbReference type="EC" id="2.7.8.26"/>
    </reaction>
</comment>
<dbReference type="InterPro" id="IPR003805">
    <property type="entry name" value="CobS"/>
</dbReference>
<dbReference type="PANTHER" id="PTHR34148">
    <property type="entry name" value="ADENOSYLCOBINAMIDE-GDP RIBAZOLETRANSFERASE"/>
    <property type="match status" value="1"/>
</dbReference>
<evidence type="ECO:0000256" key="12">
    <source>
        <dbReference type="ARBA" id="ARBA00022989"/>
    </source>
</evidence>
<evidence type="ECO:0000256" key="15">
    <source>
        <dbReference type="ARBA" id="ARBA00032605"/>
    </source>
</evidence>
<keyword evidence="10 19" id="KW-0812">Transmembrane</keyword>
<keyword evidence="9 19" id="KW-0808">Transferase</keyword>
<evidence type="ECO:0000256" key="7">
    <source>
        <dbReference type="ARBA" id="ARBA00022475"/>
    </source>
</evidence>
<comment type="similarity">
    <text evidence="4 19">Belongs to the CobS family.</text>
</comment>
<dbReference type="Pfam" id="PF02654">
    <property type="entry name" value="CobS"/>
    <property type="match status" value="1"/>
</dbReference>
<evidence type="ECO:0000256" key="4">
    <source>
        <dbReference type="ARBA" id="ARBA00010561"/>
    </source>
</evidence>
<dbReference type="Proteomes" id="UP000030428">
    <property type="component" value="Unassembled WGS sequence"/>
</dbReference>
<evidence type="ECO:0000313" key="20">
    <source>
        <dbReference type="EMBL" id="TGO03006.1"/>
    </source>
</evidence>
<dbReference type="HAMAP" id="MF_00719">
    <property type="entry name" value="CobS"/>
    <property type="match status" value="1"/>
</dbReference>
<keyword evidence="11 19" id="KW-0460">Magnesium</keyword>
<evidence type="ECO:0000256" key="19">
    <source>
        <dbReference type="HAMAP-Rule" id="MF_00719"/>
    </source>
</evidence>
<evidence type="ECO:0000256" key="10">
    <source>
        <dbReference type="ARBA" id="ARBA00022692"/>
    </source>
</evidence>
<evidence type="ECO:0000256" key="11">
    <source>
        <dbReference type="ARBA" id="ARBA00022842"/>
    </source>
</evidence>
<evidence type="ECO:0000256" key="18">
    <source>
        <dbReference type="ARBA" id="ARBA00049504"/>
    </source>
</evidence>
<dbReference type="UniPathway" id="UPA00148">
    <property type="reaction ID" value="UER00238"/>
</dbReference>
<dbReference type="GO" id="GO:0008818">
    <property type="term" value="F:cobalamin 5'-phosphate synthase activity"/>
    <property type="evidence" value="ECO:0007669"/>
    <property type="project" value="UniProtKB-UniRule"/>
</dbReference>
<reference evidence="20 21" key="1">
    <citation type="journal article" date="2016" name="Front. Microbiol.">
        <title>Single-Cell (Meta-)Genomics of a Dimorphic Candidatus Thiomargarita nelsonii Reveals Genomic Plasticity.</title>
        <authorList>
            <person name="Flood B.E."/>
            <person name="Fliss P."/>
            <person name="Jones D.S."/>
            <person name="Dick G.J."/>
            <person name="Jain S."/>
            <person name="Kaster A.K."/>
            <person name="Winkel M."/>
            <person name="Mussmann M."/>
            <person name="Bailey J."/>
        </authorList>
    </citation>
    <scope>NUCLEOTIDE SEQUENCE [LARGE SCALE GENOMIC DNA]</scope>
    <source>
        <strain evidence="20">Hydrate Ridge</strain>
    </source>
</reference>
<feature type="transmembrane region" description="Helical" evidence="19">
    <location>
        <begin position="38"/>
        <end position="61"/>
    </location>
</feature>
<accession>A0A4E0RID0</accession>
<evidence type="ECO:0000256" key="14">
    <source>
        <dbReference type="ARBA" id="ARBA00025228"/>
    </source>
</evidence>
<comment type="caution">
    <text evidence="20">The sequence shown here is derived from an EMBL/GenBank/DDBJ whole genome shotgun (WGS) entry which is preliminary data.</text>
</comment>
<dbReference type="NCBIfam" id="TIGR00317">
    <property type="entry name" value="cobS"/>
    <property type="match status" value="1"/>
</dbReference>
<dbReference type="GO" id="GO:0009236">
    <property type="term" value="P:cobalamin biosynthetic process"/>
    <property type="evidence" value="ECO:0007669"/>
    <property type="project" value="UniProtKB-UniRule"/>
</dbReference>
<evidence type="ECO:0000256" key="9">
    <source>
        <dbReference type="ARBA" id="ARBA00022679"/>
    </source>
</evidence>
<comment type="caution">
    <text evidence="19">Lacks conserved residue(s) required for the propagation of feature annotation.</text>
</comment>
<comment type="pathway">
    <text evidence="3 19">Cofactor biosynthesis; adenosylcobalamin biosynthesis; adenosylcobalamin from cob(II)yrinate a,c-diamide: step 7/7.</text>
</comment>
<evidence type="ECO:0000256" key="13">
    <source>
        <dbReference type="ARBA" id="ARBA00023136"/>
    </source>
</evidence>
<keyword evidence="8 19" id="KW-0169">Cobalamin biosynthesis</keyword>
<dbReference type="GO" id="GO:0051073">
    <property type="term" value="F:adenosylcobinamide-GDP ribazoletransferase activity"/>
    <property type="evidence" value="ECO:0007669"/>
    <property type="project" value="UniProtKB-UniRule"/>
</dbReference>
<feature type="transmembrane region" description="Helical" evidence="19">
    <location>
        <begin position="205"/>
        <end position="225"/>
    </location>
</feature>
<keyword evidence="12 19" id="KW-1133">Transmembrane helix</keyword>
<evidence type="ECO:0000256" key="8">
    <source>
        <dbReference type="ARBA" id="ARBA00022573"/>
    </source>
</evidence>
<dbReference type="NCBIfam" id="NF001277">
    <property type="entry name" value="PRK00235.1-3"/>
    <property type="match status" value="1"/>
</dbReference>
<evidence type="ECO:0000256" key="16">
    <source>
        <dbReference type="ARBA" id="ARBA00032853"/>
    </source>
</evidence>
<evidence type="ECO:0000256" key="3">
    <source>
        <dbReference type="ARBA" id="ARBA00004663"/>
    </source>
</evidence>
<comment type="subcellular location">
    <subcellularLocation>
        <location evidence="2 19">Cell membrane</location>
        <topology evidence="2 19">Multi-pass membrane protein</topology>
    </subcellularLocation>
</comment>
<comment type="catalytic activity">
    <reaction evidence="17 19">
        <text>alpha-ribazole + adenosylcob(III)inamide-GDP = adenosylcob(III)alamin + GMP + H(+)</text>
        <dbReference type="Rhea" id="RHEA:16049"/>
        <dbReference type="ChEBI" id="CHEBI:10329"/>
        <dbReference type="ChEBI" id="CHEBI:15378"/>
        <dbReference type="ChEBI" id="CHEBI:18408"/>
        <dbReference type="ChEBI" id="CHEBI:58115"/>
        <dbReference type="ChEBI" id="CHEBI:60487"/>
        <dbReference type="EC" id="2.7.8.26"/>
    </reaction>
</comment>
<evidence type="ECO:0000256" key="17">
    <source>
        <dbReference type="ARBA" id="ARBA00048623"/>
    </source>
</evidence>
<organism evidence="20 21">
    <name type="scientific">Candidatus Thiomargarita nelsonii</name>
    <dbReference type="NCBI Taxonomy" id="1003181"/>
    <lineage>
        <taxon>Bacteria</taxon>
        <taxon>Pseudomonadati</taxon>
        <taxon>Pseudomonadota</taxon>
        <taxon>Gammaproteobacteria</taxon>
        <taxon>Thiotrichales</taxon>
        <taxon>Thiotrichaceae</taxon>
        <taxon>Thiomargarita</taxon>
    </lineage>
</organism>
<keyword evidence="21" id="KW-1185">Reference proteome</keyword>
<proteinExistence type="inferred from homology"/>
<comment type="function">
    <text evidence="14 19">Joins adenosylcobinamide-GDP and alpha-ribazole to generate adenosylcobalamin (Ado-cobalamin). Also synthesizes adenosylcobalamin 5'-phosphate from adenosylcobinamide-GDP and alpha-ribazole 5'-phosphate.</text>
</comment>
<keyword evidence="7 19" id="KW-1003">Cell membrane</keyword>
<dbReference type="AlphaFoldDB" id="A0A4E0RID0"/>
<feature type="transmembrane region" description="Helical" evidence="19">
    <location>
        <begin position="111"/>
        <end position="130"/>
    </location>
</feature>
<dbReference type="PANTHER" id="PTHR34148:SF1">
    <property type="entry name" value="ADENOSYLCOBINAMIDE-GDP RIBAZOLETRANSFERASE"/>
    <property type="match status" value="1"/>
</dbReference>
<sequence length="259" mass="28684">MLKTEIQHFVAALRFYTRIPCPDWIEHSDEALNKSLKYFPLMGGIIGGIGVAALFIFNSLLPLSVSILLSMAATIYASGAFHEDGLTDSCDAFGGGWTKEQILSIMKDSRIGAYGTVGIIVLLSLKWITLYEIGLFSLPILLVTYLNAHIASRFMASLMIQSHEYVQDIDKSKSKPIAAKQLSLGEMLYSSLFMLLAASLFYPNYLLLLAFPIAYVAKLYLGYYFNKRIGGYTGDCLGATQQVSEIMFYLGILAICKFI</sequence>
<keyword evidence="13 19" id="KW-0472">Membrane</keyword>
<evidence type="ECO:0000256" key="1">
    <source>
        <dbReference type="ARBA" id="ARBA00001946"/>
    </source>
</evidence>
<evidence type="ECO:0000256" key="2">
    <source>
        <dbReference type="ARBA" id="ARBA00004651"/>
    </source>
</evidence>
<comment type="cofactor">
    <cofactor evidence="1 19">
        <name>Mg(2+)</name>
        <dbReference type="ChEBI" id="CHEBI:18420"/>
    </cofactor>
</comment>